<reference evidence="5 6" key="1">
    <citation type="submission" date="2019-01" db="EMBL/GenBank/DDBJ databases">
        <authorList>
            <person name="Zhang S."/>
        </authorList>
    </citation>
    <scope>NUCLEOTIDE SEQUENCE [LARGE SCALE GENOMIC DNA]</scope>
    <source>
        <strain evidence="5 6">1626</strain>
    </source>
</reference>
<evidence type="ECO:0000313" key="6">
    <source>
        <dbReference type="Proteomes" id="UP000298681"/>
    </source>
</evidence>
<keyword evidence="3" id="KW-0812">Transmembrane</keyword>
<dbReference type="InterPro" id="IPR050817">
    <property type="entry name" value="DjlA_DnaK_co-chaperone"/>
</dbReference>
<feature type="transmembrane region" description="Helical" evidence="3">
    <location>
        <begin position="183"/>
        <end position="202"/>
    </location>
</feature>
<feature type="domain" description="J" evidence="4">
    <location>
        <begin position="6"/>
        <end position="70"/>
    </location>
</feature>
<dbReference type="EMBL" id="SPUH01000001">
    <property type="protein sequence ID" value="TKS54542.1"/>
    <property type="molecule type" value="Genomic_DNA"/>
</dbReference>
<dbReference type="InterPro" id="IPR001623">
    <property type="entry name" value="DnaJ_domain"/>
</dbReference>
<feature type="region of interest" description="Disordered" evidence="2">
    <location>
        <begin position="401"/>
        <end position="423"/>
    </location>
</feature>
<comment type="caution">
    <text evidence="5">The sequence shown here is derived from an EMBL/GenBank/DDBJ whole genome shotgun (WGS) entry which is preliminary data.</text>
</comment>
<dbReference type="Gene3D" id="1.10.287.110">
    <property type="entry name" value="DnaJ domain"/>
    <property type="match status" value="1"/>
</dbReference>
<organism evidence="5 6">
    <name type="scientific">Luteimonas yindakuii</name>
    <dbReference type="NCBI Taxonomy" id="2565782"/>
    <lineage>
        <taxon>Bacteria</taxon>
        <taxon>Pseudomonadati</taxon>
        <taxon>Pseudomonadota</taxon>
        <taxon>Gammaproteobacteria</taxon>
        <taxon>Lysobacterales</taxon>
        <taxon>Lysobacteraceae</taxon>
        <taxon>Luteimonas</taxon>
    </lineage>
</organism>
<dbReference type="Pfam" id="PF00226">
    <property type="entry name" value="DnaJ"/>
    <property type="match status" value="1"/>
</dbReference>
<keyword evidence="6" id="KW-1185">Reference proteome</keyword>
<proteinExistence type="predicted"/>
<sequence length="518" mass="57892">MAAFTTHYDNLKVARNAPLPVIRAAYKALSQQYHPDRNQSPDAPRIMRIINQAYHVLSDPELRAEHDAWISRQTDSAPEEPHFRDAGQSTEPGPRPSQEQRSAHRCPLVIPQGGAARADRLPQALLNILKDRVRDKIGDQERIALSRDLQGFLWRALIPVGLLVFTAFSAFDTQWHRDSAVMLAWACLPFGMYFGAQAYGLFNWFTKPFRPSLIASPIYLIETTWDRVAYWPITDVRITEATRHTKNGSFTYTSFTLHTAGMASERSTDSDHGYTRFTNKLVEGFRWYETAQNRSDQQMLDARDELKGTTMPEVAAPLKKSPMRFAWWIGGAVAFFLAAGLLAQINKSMPKAPPARGSQYSQSPPANDPSPARPHTAPVEAPQSVQVDRIVERLGAGNVPSRAQYIKGEPHTHTDGQSTVTVDNTQGSDVLAKLVRVEGANAWPVRVFYIPGGSSFTTENITPGNYEVRYITRNADAANKSEEFAITEDSTQYSVYSLTLYTVQGGNMRMQTIPADQF</sequence>
<name>A0A4Z1R4Q6_9GAMM</name>
<evidence type="ECO:0000313" key="5">
    <source>
        <dbReference type="EMBL" id="TKS54542.1"/>
    </source>
</evidence>
<dbReference type="RefSeq" id="WP_134673917.1">
    <property type="nucleotide sequence ID" value="NZ_SPUH01000001.1"/>
</dbReference>
<evidence type="ECO:0000256" key="3">
    <source>
        <dbReference type="SAM" id="Phobius"/>
    </source>
</evidence>
<dbReference type="CDD" id="cd06257">
    <property type="entry name" value="DnaJ"/>
    <property type="match status" value="1"/>
</dbReference>
<evidence type="ECO:0000259" key="4">
    <source>
        <dbReference type="PROSITE" id="PS50076"/>
    </source>
</evidence>
<evidence type="ECO:0000256" key="1">
    <source>
        <dbReference type="ARBA" id="ARBA00023186"/>
    </source>
</evidence>
<dbReference type="SUPFAM" id="SSF46565">
    <property type="entry name" value="Chaperone J-domain"/>
    <property type="match status" value="1"/>
</dbReference>
<keyword evidence="1" id="KW-0143">Chaperone</keyword>
<dbReference type="AlphaFoldDB" id="A0A4Z1R4Q6"/>
<feature type="region of interest" description="Disordered" evidence="2">
    <location>
        <begin position="349"/>
        <end position="385"/>
    </location>
</feature>
<keyword evidence="3" id="KW-1133">Transmembrane helix</keyword>
<feature type="region of interest" description="Disordered" evidence="2">
    <location>
        <begin position="73"/>
        <end position="103"/>
    </location>
</feature>
<dbReference type="PANTHER" id="PTHR24074">
    <property type="entry name" value="CO-CHAPERONE PROTEIN DJLA"/>
    <property type="match status" value="1"/>
</dbReference>
<feature type="transmembrane region" description="Helical" evidence="3">
    <location>
        <begin position="152"/>
        <end position="171"/>
    </location>
</feature>
<dbReference type="Proteomes" id="UP000298681">
    <property type="component" value="Unassembled WGS sequence"/>
</dbReference>
<keyword evidence="3" id="KW-0472">Membrane</keyword>
<feature type="transmembrane region" description="Helical" evidence="3">
    <location>
        <begin position="325"/>
        <end position="345"/>
    </location>
</feature>
<dbReference type="PROSITE" id="PS50076">
    <property type="entry name" value="DNAJ_2"/>
    <property type="match status" value="1"/>
</dbReference>
<dbReference type="PRINTS" id="PR00625">
    <property type="entry name" value="JDOMAIN"/>
</dbReference>
<dbReference type="SMART" id="SM00271">
    <property type="entry name" value="DnaJ"/>
    <property type="match status" value="1"/>
</dbReference>
<evidence type="ECO:0000256" key="2">
    <source>
        <dbReference type="SAM" id="MobiDB-lite"/>
    </source>
</evidence>
<gene>
    <name evidence="5" type="ORF">E4582_07090</name>
</gene>
<protein>
    <submittedName>
        <fullName evidence="5">J domain-containing protein</fullName>
    </submittedName>
</protein>
<accession>A0A4Z1R4Q6</accession>
<dbReference type="InterPro" id="IPR036869">
    <property type="entry name" value="J_dom_sf"/>
</dbReference>